<accession>A0A9J6F336</accession>
<evidence type="ECO:0000313" key="1">
    <source>
        <dbReference type="EMBL" id="KAH8040948.1"/>
    </source>
</evidence>
<dbReference type="AlphaFoldDB" id="A0A9J6F336"/>
<evidence type="ECO:0000313" key="2">
    <source>
        <dbReference type="Proteomes" id="UP000821866"/>
    </source>
</evidence>
<name>A0A9J6F336_RHIMP</name>
<reference evidence="1" key="2">
    <citation type="submission" date="2021-09" db="EMBL/GenBank/DDBJ databases">
        <authorList>
            <person name="Jia N."/>
            <person name="Wang J."/>
            <person name="Shi W."/>
            <person name="Du L."/>
            <person name="Sun Y."/>
            <person name="Zhan W."/>
            <person name="Jiang J."/>
            <person name="Wang Q."/>
            <person name="Zhang B."/>
            <person name="Ji P."/>
            <person name="Sakyi L.B."/>
            <person name="Cui X."/>
            <person name="Yuan T."/>
            <person name="Jiang B."/>
            <person name="Yang W."/>
            <person name="Lam T.T.-Y."/>
            <person name="Chang Q."/>
            <person name="Ding S."/>
            <person name="Wang X."/>
            <person name="Zhu J."/>
            <person name="Ruan X."/>
            <person name="Zhao L."/>
            <person name="Wei J."/>
            <person name="Que T."/>
            <person name="Du C."/>
            <person name="Cheng J."/>
            <person name="Dai P."/>
            <person name="Han X."/>
            <person name="Huang E."/>
            <person name="Gao Y."/>
            <person name="Liu J."/>
            <person name="Shao H."/>
            <person name="Ye R."/>
            <person name="Li L."/>
            <person name="Wei W."/>
            <person name="Wang X."/>
            <person name="Wang C."/>
            <person name="Huo Q."/>
            <person name="Li W."/>
            <person name="Guo W."/>
            <person name="Chen H."/>
            <person name="Chen S."/>
            <person name="Zhou L."/>
            <person name="Zhou L."/>
            <person name="Ni X."/>
            <person name="Tian J."/>
            <person name="Zhou Y."/>
            <person name="Sheng Y."/>
            <person name="Liu T."/>
            <person name="Pan Y."/>
            <person name="Xia L."/>
            <person name="Li J."/>
            <person name="Zhao F."/>
            <person name="Cao W."/>
        </authorList>
    </citation>
    <scope>NUCLEOTIDE SEQUENCE</scope>
    <source>
        <strain evidence="1">Rmic-2018</strain>
        <tissue evidence="1">Larvae</tissue>
    </source>
</reference>
<dbReference type="Proteomes" id="UP000821866">
    <property type="component" value="Chromosome 1"/>
</dbReference>
<reference evidence="1" key="1">
    <citation type="journal article" date="2020" name="Cell">
        <title>Large-Scale Comparative Analyses of Tick Genomes Elucidate Their Genetic Diversity and Vector Capacities.</title>
        <authorList>
            <consortium name="Tick Genome and Microbiome Consortium (TIGMIC)"/>
            <person name="Jia N."/>
            <person name="Wang J."/>
            <person name="Shi W."/>
            <person name="Du L."/>
            <person name="Sun Y."/>
            <person name="Zhan W."/>
            <person name="Jiang J.F."/>
            <person name="Wang Q."/>
            <person name="Zhang B."/>
            <person name="Ji P."/>
            <person name="Bell-Sakyi L."/>
            <person name="Cui X.M."/>
            <person name="Yuan T.T."/>
            <person name="Jiang B.G."/>
            <person name="Yang W.F."/>
            <person name="Lam T.T."/>
            <person name="Chang Q.C."/>
            <person name="Ding S.J."/>
            <person name="Wang X.J."/>
            <person name="Zhu J.G."/>
            <person name="Ruan X.D."/>
            <person name="Zhao L."/>
            <person name="Wei J.T."/>
            <person name="Ye R.Z."/>
            <person name="Que T.C."/>
            <person name="Du C.H."/>
            <person name="Zhou Y.H."/>
            <person name="Cheng J.X."/>
            <person name="Dai P.F."/>
            <person name="Guo W.B."/>
            <person name="Han X.H."/>
            <person name="Huang E.J."/>
            <person name="Li L.F."/>
            <person name="Wei W."/>
            <person name="Gao Y.C."/>
            <person name="Liu J.Z."/>
            <person name="Shao H.Z."/>
            <person name="Wang X."/>
            <person name="Wang C.C."/>
            <person name="Yang T.C."/>
            <person name="Huo Q.B."/>
            <person name="Li W."/>
            <person name="Chen H.Y."/>
            <person name="Chen S.E."/>
            <person name="Zhou L.G."/>
            <person name="Ni X.B."/>
            <person name="Tian J.H."/>
            <person name="Sheng Y."/>
            <person name="Liu T."/>
            <person name="Pan Y.S."/>
            <person name="Xia L.Y."/>
            <person name="Li J."/>
            <person name="Zhao F."/>
            <person name="Cao W.C."/>
        </authorList>
    </citation>
    <scope>NUCLEOTIDE SEQUENCE</scope>
    <source>
        <strain evidence="1">Rmic-2018</strain>
    </source>
</reference>
<sequence length="150" mass="16688">MRLRKPVLTDKPIFSNPDVTSLAMIAGFIVRTASERIAGAECIAMLQAPNNSAPNHGLIKHLDRGGLYYPTQDLIKVLAGLRRFVECVLSQRSSVKKPLVVCVEESVQELVSLPMLSCGNIDSDHRKVALEVIRRKFIKLFFANNAQEKN</sequence>
<dbReference type="EMBL" id="JABSTU010000001">
    <property type="protein sequence ID" value="KAH8040948.1"/>
    <property type="molecule type" value="Genomic_DNA"/>
</dbReference>
<gene>
    <name evidence="1" type="ORF">HPB51_013118</name>
</gene>
<proteinExistence type="predicted"/>
<protein>
    <submittedName>
        <fullName evidence="1">Uncharacterized protein</fullName>
    </submittedName>
</protein>
<comment type="caution">
    <text evidence="1">The sequence shown here is derived from an EMBL/GenBank/DDBJ whole genome shotgun (WGS) entry which is preliminary data.</text>
</comment>
<keyword evidence="2" id="KW-1185">Reference proteome</keyword>
<organism evidence="1 2">
    <name type="scientific">Rhipicephalus microplus</name>
    <name type="common">Cattle tick</name>
    <name type="synonym">Boophilus microplus</name>
    <dbReference type="NCBI Taxonomy" id="6941"/>
    <lineage>
        <taxon>Eukaryota</taxon>
        <taxon>Metazoa</taxon>
        <taxon>Ecdysozoa</taxon>
        <taxon>Arthropoda</taxon>
        <taxon>Chelicerata</taxon>
        <taxon>Arachnida</taxon>
        <taxon>Acari</taxon>
        <taxon>Parasitiformes</taxon>
        <taxon>Ixodida</taxon>
        <taxon>Ixodoidea</taxon>
        <taxon>Ixodidae</taxon>
        <taxon>Rhipicephalinae</taxon>
        <taxon>Rhipicephalus</taxon>
        <taxon>Boophilus</taxon>
    </lineage>
</organism>